<dbReference type="RefSeq" id="WP_311039390.1">
    <property type="nucleotide sequence ID" value="NZ_CP117522.1"/>
</dbReference>
<evidence type="ECO:0000256" key="1">
    <source>
        <dbReference type="ARBA" id="ARBA00022801"/>
    </source>
</evidence>
<evidence type="ECO:0000259" key="3">
    <source>
        <dbReference type="SMART" id="SM00331"/>
    </source>
</evidence>
<dbReference type="InterPro" id="IPR035965">
    <property type="entry name" value="PAS-like_dom_sf"/>
</dbReference>
<dbReference type="InterPro" id="IPR001932">
    <property type="entry name" value="PPM-type_phosphatase-like_dom"/>
</dbReference>
<dbReference type="SUPFAM" id="SSF55874">
    <property type="entry name" value="ATPase domain of HSP90 chaperone/DNA topoisomerase II/histidine kinase"/>
    <property type="match status" value="1"/>
</dbReference>
<feature type="region of interest" description="Disordered" evidence="2">
    <location>
        <begin position="146"/>
        <end position="172"/>
    </location>
</feature>
<keyword evidence="1" id="KW-0378">Hydrolase</keyword>
<dbReference type="CDD" id="cd00130">
    <property type="entry name" value="PAS"/>
    <property type="match status" value="1"/>
</dbReference>
<protein>
    <submittedName>
        <fullName evidence="4">SpoIIE family protein phosphatase</fullName>
    </submittedName>
</protein>
<evidence type="ECO:0000256" key="2">
    <source>
        <dbReference type="SAM" id="MobiDB-lite"/>
    </source>
</evidence>
<sequence length="807" mass="86202">MNAFTDHTDAGFSLLNTIAAAVLDAQGAVLWWSRAAAELLDRPAAEVCGHPVGHLLAEESGCRAEAAGNAMPTAGRALLRHRSGGMVEVAFRTLPMEVSSHLLVLAAPTRHVTDWEQGAALLRALLAQDRIGIGIYDADLRSVRTNITPDGHDGPALSPGDRPAQATAAPDAETAETVLRQVLATGVPLVEQEQPMRSPRARERQRFVSLSAVRLEDTQGHPVGVAALSTDATERQRVRRHLELSHQASVSIGRSLDVRRTAQDLVDVLVPALGDLAWVNLAEAVLNGDEPPKFLGGGELHLRRAAVASATGPWPAAMLQPGATVPHIMDWPGLRTLQSGEAFILPDRASAIATYESTPDLIPLLIPERGHSVALAPLAARGLMLGTVAVWRTERTEPFADEDADLLAEIASRAALSVDTARRYTREHRAAVALQQRLLPRAGTDTPAAETAGLYLPAGGGAEISGDWFDVIPLPSLRTALVVGDVVGHGLPATATMGRLRTAVQTLADLELEPEELLTHLDDLVQRLAGESAPEHQDAFGATCLYAVYDPIARHCTLASAGHPPPVLVRPDGTVRTLDISPGPPLGVGGMPFETITLDLVPDSVLALYTNALIDRGRHDLEGGLRLLTDRLAALCRPARPLAELGRHLLADAADPPPRDDIALLLARTRAIPPEHTASWEFPANPTIVADARGATVRQLAAWGLDDLTFTTELIVSELVTNAIRYAGGPVGLRLIRDQVLICEVTDPSNTQPRLRRARWTDEGGRGLFLVAQLTTRWGSRYSRSGKTIWAEQPLPAGSTTAHLTSP</sequence>
<dbReference type="Pfam" id="PF08448">
    <property type="entry name" value="PAS_4"/>
    <property type="match status" value="1"/>
</dbReference>
<evidence type="ECO:0000313" key="4">
    <source>
        <dbReference type="EMBL" id="WNF01057.1"/>
    </source>
</evidence>
<dbReference type="Gene3D" id="3.30.450.40">
    <property type="match status" value="1"/>
</dbReference>
<dbReference type="Proteomes" id="UP001305606">
    <property type="component" value="Chromosome"/>
</dbReference>
<dbReference type="Pfam" id="PF07228">
    <property type="entry name" value="SpoIIE"/>
    <property type="match status" value="1"/>
</dbReference>
<dbReference type="PANTHER" id="PTHR43156">
    <property type="entry name" value="STAGE II SPORULATION PROTEIN E-RELATED"/>
    <property type="match status" value="1"/>
</dbReference>
<dbReference type="Gene3D" id="3.60.40.10">
    <property type="entry name" value="PPM-type phosphatase domain"/>
    <property type="match status" value="1"/>
</dbReference>
<dbReference type="InterPro" id="IPR052016">
    <property type="entry name" value="Bact_Sigma-Reg"/>
</dbReference>
<feature type="domain" description="PPM-type phosphatase" evidence="3">
    <location>
        <begin position="449"/>
        <end position="669"/>
    </location>
</feature>
<organism evidence="4 5">
    <name type="scientific">Streptomyces luomodiensis</name>
    <dbReference type="NCBI Taxonomy" id="3026192"/>
    <lineage>
        <taxon>Bacteria</taxon>
        <taxon>Bacillati</taxon>
        <taxon>Actinomycetota</taxon>
        <taxon>Actinomycetes</taxon>
        <taxon>Kitasatosporales</taxon>
        <taxon>Streptomycetaceae</taxon>
        <taxon>Streptomyces</taxon>
    </lineage>
</organism>
<dbReference type="InterPro" id="IPR013656">
    <property type="entry name" value="PAS_4"/>
</dbReference>
<dbReference type="SMART" id="SM00331">
    <property type="entry name" value="PP2C_SIG"/>
    <property type="match status" value="1"/>
</dbReference>
<dbReference type="InterPro" id="IPR029016">
    <property type="entry name" value="GAF-like_dom_sf"/>
</dbReference>
<name>A0ABY9V8S8_9ACTN</name>
<keyword evidence="5" id="KW-1185">Reference proteome</keyword>
<gene>
    <name evidence="4" type="ORF">PS467_39815</name>
</gene>
<dbReference type="InterPro" id="IPR000014">
    <property type="entry name" value="PAS"/>
</dbReference>
<dbReference type="PANTHER" id="PTHR43156:SF2">
    <property type="entry name" value="STAGE II SPORULATION PROTEIN E"/>
    <property type="match status" value="1"/>
</dbReference>
<dbReference type="Gene3D" id="3.30.565.10">
    <property type="entry name" value="Histidine kinase-like ATPase, C-terminal domain"/>
    <property type="match status" value="1"/>
</dbReference>
<dbReference type="CDD" id="cd16936">
    <property type="entry name" value="HATPase_RsbW-like"/>
    <property type="match status" value="1"/>
</dbReference>
<proteinExistence type="predicted"/>
<dbReference type="SUPFAM" id="SSF55781">
    <property type="entry name" value="GAF domain-like"/>
    <property type="match status" value="1"/>
</dbReference>
<dbReference type="InterPro" id="IPR036890">
    <property type="entry name" value="HATPase_C_sf"/>
</dbReference>
<dbReference type="InterPro" id="IPR003594">
    <property type="entry name" value="HATPase_dom"/>
</dbReference>
<dbReference type="InterPro" id="IPR036457">
    <property type="entry name" value="PPM-type-like_dom_sf"/>
</dbReference>
<evidence type="ECO:0000313" key="5">
    <source>
        <dbReference type="Proteomes" id="UP001305606"/>
    </source>
</evidence>
<dbReference type="Gene3D" id="3.30.450.20">
    <property type="entry name" value="PAS domain"/>
    <property type="match status" value="2"/>
</dbReference>
<dbReference type="Pfam" id="PF13581">
    <property type="entry name" value="HATPase_c_2"/>
    <property type="match status" value="1"/>
</dbReference>
<dbReference type="SUPFAM" id="SSF55785">
    <property type="entry name" value="PYP-like sensor domain (PAS domain)"/>
    <property type="match status" value="1"/>
</dbReference>
<accession>A0ABY9V8S8</accession>
<reference evidence="4 5" key="1">
    <citation type="submission" date="2023-02" db="EMBL/GenBank/DDBJ databases">
        <title>Streptomyces sp. SCA4-21 with antifungal activity against Fusarium oxysporum f. sp. cubense, Streptomyces sp. SCA2-17 with antifungal activity against Fusarium oxysporum f. sp. cubense.</title>
        <authorList>
            <person name="Qi D."/>
        </authorList>
    </citation>
    <scope>NUCLEOTIDE SEQUENCE [LARGE SCALE GENOMIC DNA]</scope>
    <source>
        <strain evidence="4 5">SCA4-21</strain>
    </source>
</reference>
<dbReference type="EMBL" id="CP117522">
    <property type="protein sequence ID" value="WNF01057.1"/>
    <property type="molecule type" value="Genomic_DNA"/>
</dbReference>
<feature type="compositionally biased region" description="Low complexity" evidence="2">
    <location>
        <begin position="163"/>
        <end position="172"/>
    </location>
</feature>